<gene>
    <name evidence="2" type="ORF">DXD79_13120</name>
</gene>
<name>A0A374P9T7_9FIRM</name>
<dbReference type="Proteomes" id="UP000263014">
    <property type="component" value="Unassembled WGS sequence"/>
</dbReference>
<dbReference type="Gene3D" id="3.30.110.90">
    <property type="entry name" value="Amidohydrolase"/>
    <property type="match status" value="1"/>
</dbReference>
<dbReference type="InterPro" id="IPR011059">
    <property type="entry name" value="Metal-dep_hydrolase_composite"/>
</dbReference>
<dbReference type="EMBL" id="QSON01000005">
    <property type="protein sequence ID" value="RGJ04845.1"/>
    <property type="molecule type" value="Genomic_DNA"/>
</dbReference>
<dbReference type="Gene3D" id="1.20.58.520">
    <property type="entry name" value="Amidohydrolase"/>
    <property type="match status" value="1"/>
</dbReference>
<dbReference type="InterPro" id="IPR006680">
    <property type="entry name" value="Amidohydro-rel"/>
</dbReference>
<dbReference type="GO" id="GO:0016810">
    <property type="term" value="F:hydrolase activity, acting on carbon-nitrogen (but not peptide) bonds"/>
    <property type="evidence" value="ECO:0007669"/>
    <property type="project" value="InterPro"/>
</dbReference>
<organism evidence="2 3">
    <name type="scientific">Hungatella hathewayi</name>
    <dbReference type="NCBI Taxonomy" id="154046"/>
    <lineage>
        <taxon>Bacteria</taxon>
        <taxon>Bacillati</taxon>
        <taxon>Bacillota</taxon>
        <taxon>Clostridia</taxon>
        <taxon>Lachnospirales</taxon>
        <taxon>Lachnospiraceae</taxon>
        <taxon>Hungatella</taxon>
    </lineage>
</organism>
<dbReference type="AlphaFoldDB" id="A0A374P9T7"/>
<dbReference type="SUPFAM" id="SSF51338">
    <property type="entry name" value="Composite domain of metallo-dependent hydrolases"/>
    <property type="match status" value="1"/>
</dbReference>
<evidence type="ECO:0000313" key="3">
    <source>
        <dbReference type="Proteomes" id="UP000263014"/>
    </source>
</evidence>
<proteinExistence type="predicted"/>
<evidence type="ECO:0000313" key="2">
    <source>
        <dbReference type="EMBL" id="RGJ04845.1"/>
    </source>
</evidence>
<sequence length="465" mass="52934">MTSRRERDYVRQFQSMNSASEWDGRRRVKQYILTHGNLLTMRDRTIKYDTDILIRDGKIQKIGRNLTAFAAQEAAEPVNGLNGEADAWRCEADTLNGETKFLDISGRYVIPGLIDSHCHYDADYMGKMFLACGVTSVRNMRGYKRHAEYAAETLAGKRTGPYIYSSGPIYDGEDPSIPDNSNEIIRTEADVEQAIEYTIRNGFLWLKTYPSIEPELYRYLLKRARQQGLPVCGHMSKKLDDKVLADAGYYCCEHSSSLPSHKADIRYLAEAGMWFTPTQAVCETLPDYVWNGKMLPELEHFKDLPECERKSWENRNRKIIESYRSQGVRPDIRVVIGRGRTFLEYSDRFMAGTDCAYPGIIPGFSMADELEKLVELYGCTAFEALKAATVNPAAHIGLEEKKGSIREGMDADFVVLDGNPLADIGNVRKVRMVFQGTNLYDEETIRAYGSKAGFLKKEEIEFIHW</sequence>
<dbReference type="SUPFAM" id="SSF51556">
    <property type="entry name" value="Metallo-dependent hydrolases"/>
    <property type="match status" value="1"/>
</dbReference>
<dbReference type="Gene3D" id="3.40.50.10910">
    <property type="entry name" value="Amidohydrolase"/>
    <property type="match status" value="1"/>
</dbReference>
<evidence type="ECO:0000259" key="1">
    <source>
        <dbReference type="Pfam" id="PF01979"/>
    </source>
</evidence>
<dbReference type="InterPro" id="IPR051781">
    <property type="entry name" value="Metallo-dep_Hydrolase"/>
</dbReference>
<dbReference type="PANTHER" id="PTHR43135">
    <property type="entry name" value="ALPHA-D-RIBOSE 1-METHYLPHOSPHONATE 5-TRIPHOSPHATE DIPHOSPHATASE"/>
    <property type="match status" value="1"/>
</dbReference>
<dbReference type="InterPro" id="IPR032466">
    <property type="entry name" value="Metal_Hydrolase"/>
</dbReference>
<dbReference type="PANTHER" id="PTHR43135:SF3">
    <property type="entry name" value="ALPHA-D-RIBOSE 1-METHYLPHOSPHONATE 5-TRIPHOSPHATE DIPHOSPHATASE"/>
    <property type="match status" value="1"/>
</dbReference>
<dbReference type="Gene3D" id="2.30.40.10">
    <property type="entry name" value="Urease, subunit C, domain 1"/>
    <property type="match status" value="1"/>
</dbReference>
<comment type="caution">
    <text evidence="2">The sequence shown here is derived from an EMBL/GenBank/DDBJ whole genome shotgun (WGS) entry which is preliminary data.</text>
</comment>
<reference evidence="2 3" key="1">
    <citation type="submission" date="2018-08" db="EMBL/GenBank/DDBJ databases">
        <title>A genome reference for cultivated species of the human gut microbiota.</title>
        <authorList>
            <person name="Zou Y."/>
            <person name="Xue W."/>
            <person name="Luo G."/>
        </authorList>
    </citation>
    <scope>NUCLEOTIDE SEQUENCE [LARGE SCALE GENOMIC DNA]</scope>
    <source>
        <strain evidence="2 3">TM09-12</strain>
    </source>
</reference>
<protein>
    <recommendedName>
        <fullName evidence="1">Amidohydrolase-related domain-containing protein</fullName>
    </recommendedName>
</protein>
<dbReference type="Pfam" id="PF01979">
    <property type="entry name" value="Amidohydro_1"/>
    <property type="match status" value="1"/>
</dbReference>
<feature type="domain" description="Amidohydrolase-related" evidence="1">
    <location>
        <begin position="108"/>
        <end position="431"/>
    </location>
</feature>
<accession>A0A374P9T7</accession>